<evidence type="ECO:0000259" key="15">
    <source>
        <dbReference type="Pfam" id="PF00520"/>
    </source>
</evidence>
<feature type="transmembrane region" description="Helical" evidence="14">
    <location>
        <begin position="610"/>
        <end position="640"/>
    </location>
</feature>
<keyword evidence="16" id="KW-0675">Receptor</keyword>
<feature type="transmembrane region" description="Helical" evidence="14">
    <location>
        <begin position="551"/>
        <end position="568"/>
    </location>
</feature>
<dbReference type="Gene3D" id="1.25.40.20">
    <property type="entry name" value="Ankyrin repeat-containing domain"/>
    <property type="match status" value="2"/>
</dbReference>
<feature type="region of interest" description="Disordered" evidence="13">
    <location>
        <begin position="314"/>
        <end position="356"/>
    </location>
</feature>
<dbReference type="InterPro" id="IPR002110">
    <property type="entry name" value="Ankyrin_rpt"/>
</dbReference>
<dbReference type="InterPro" id="IPR005821">
    <property type="entry name" value="Ion_trans_dom"/>
</dbReference>
<keyword evidence="11" id="KW-0407">Ion channel</keyword>
<keyword evidence="5" id="KW-0677">Repeat</keyword>
<keyword evidence="17" id="KW-1185">Reference proteome</keyword>
<evidence type="ECO:0000256" key="1">
    <source>
        <dbReference type="ARBA" id="ARBA00004141"/>
    </source>
</evidence>
<feature type="transmembrane region" description="Helical" evidence="14">
    <location>
        <begin position="580"/>
        <end position="598"/>
    </location>
</feature>
<dbReference type="InterPro" id="IPR052076">
    <property type="entry name" value="TRP_cation_channel"/>
</dbReference>
<evidence type="ECO:0000256" key="9">
    <source>
        <dbReference type="ARBA" id="ARBA00023136"/>
    </source>
</evidence>
<keyword evidence="3" id="KW-0716">Sensory transduction</keyword>
<comment type="caution">
    <text evidence="16">The sequence shown here is derived from an EMBL/GenBank/DDBJ whole genome shotgun (WGS) entry which is preliminary data.</text>
</comment>
<dbReference type="Pfam" id="PF00520">
    <property type="entry name" value="Ion_trans"/>
    <property type="match status" value="1"/>
</dbReference>
<organism evidence="16 17">
    <name type="scientific">Geodia barretti</name>
    <name type="common">Barrett's horny sponge</name>
    <dbReference type="NCBI Taxonomy" id="519541"/>
    <lineage>
        <taxon>Eukaryota</taxon>
        <taxon>Metazoa</taxon>
        <taxon>Porifera</taxon>
        <taxon>Demospongiae</taxon>
        <taxon>Heteroscleromorpha</taxon>
        <taxon>Tetractinellida</taxon>
        <taxon>Astrophorina</taxon>
        <taxon>Geodiidae</taxon>
        <taxon>Geodia</taxon>
    </lineage>
</organism>
<feature type="transmembrane region" description="Helical" evidence="14">
    <location>
        <begin position="692"/>
        <end position="716"/>
    </location>
</feature>
<evidence type="ECO:0000256" key="13">
    <source>
        <dbReference type="SAM" id="MobiDB-lite"/>
    </source>
</evidence>
<dbReference type="EMBL" id="CASHTH010002346">
    <property type="protein sequence ID" value="CAI8028561.1"/>
    <property type="molecule type" value="Genomic_DNA"/>
</dbReference>
<accession>A0AA35SH42</accession>
<keyword evidence="7 12" id="KW-0040">ANK repeat</keyword>
<dbReference type="InterPro" id="IPR036770">
    <property type="entry name" value="Ankyrin_rpt-contain_sf"/>
</dbReference>
<protein>
    <submittedName>
        <fullName evidence="16">Transient receptor potential cation channel subfamily A member 1 homolog</fullName>
    </submittedName>
</protein>
<keyword evidence="9 14" id="KW-0472">Membrane</keyword>
<feature type="domain" description="Ion transport" evidence="15">
    <location>
        <begin position="517"/>
        <end position="726"/>
    </location>
</feature>
<feature type="repeat" description="ANK" evidence="12">
    <location>
        <begin position="152"/>
        <end position="184"/>
    </location>
</feature>
<evidence type="ECO:0000256" key="6">
    <source>
        <dbReference type="ARBA" id="ARBA00022989"/>
    </source>
</evidence>
<dbReference type="PROSITE" id="PS50088">
    <property type="entry name" value="ANK_REPEAT"/>
    <property type="match status" value="1"/>
</dbReference>
<keyword evidence="8" id="KW-0406">Ion transport</keyword>
<feature type="compositionally biased region" description="Basic and acidic residues" evidence="13">
    <location>
        <begin position="332"/>
        <end position="347"/>
    </location>
</feature>
<name>A0AA35SH42_GEOBA</name>
<evidence type="ECO:0000256" key="12">
    <source>
        <dbReference type="PROSITE-ProRule" id="PRU00023"/>
    </source>
</evidence>
<dbReference type="Proteomes" id="UP001174909">
    <property type="component" value="Unassembled WGS sequence"/>
</dbReference>
<keyword evidence="4 14" id="KW-0812">Transmembrane</keyword>
<dbReference type="SMART" id="SM00248">
    <property type="entry name" value="ANK"/>
    <property type="match status" value="6"/>
</dbReference>
<evidence type="ECO:0000313" key="16">
    <source>
        <dbReference type="EMBL" id="CAI8028561.1"/>
    </source>
</evidence>
<dbReference type="SUPFAM" id="SSF48403">
    <property type="entry name" value="Ankyrin repeat"/>
    <property type="match status" value="1"/>
</dbReference>
<evidence type="ECO:0000256" key="14">
    <source>
        <dbReference type="SAM" id="Phobius"/>
    </source>
</evidence>
<dbReference type="GO" id="GO:1902495">
    <property type="term" value="C:transmembrane transporter complex"/>
    <property type="evidence" value="ECO:0007669"/>
    <property type="project" value="TreeGrafter"/>
</dbReference>
<gene>
    <name evidence="16" type="ORF">GBAR_LOCUS16276</name>
</gene>
<dbReference type="GO" id="GO:0005216">
    <property type="term" value="F:monoatomic ion channel activity"/>
    <property type="evidence" value="ECO:0007669"/>
    <property type="project" value="InterPro"/>
</dbReference>
<evidence type="ECO:0000256" key="8">
    <source>
        <dbReference type="ARBA" id="ARBA00023065"/>
    </source>
</evidence>
<dbReference type="PANTHER" id="PTHR47143">
    <property type="entry name" value="TRANSIENT RECEPTOR POTENTIAL CATION CHANNEL PROTEIN PAINLESS"/>
    <property type="match status" value="1"/>
</dbReference>
<feature type="transmembrane region" description="Helical" evidence="14">
    <location>
        <begin position="451"/>
        <end position="476"/>
    </location>
</feature>
<dbReference type="PANTHER" id="PTHR47143:SF1">
    <property type="entry name" value="ION_TRANS DOMAIN-CONTAINING PROTEIN"/>
    <property type="match status" value="1"/>
</dbReference>
<evidence type="ECO:0000256" key="7">
    <source>
        <dbReference type="ARBA" id="ARBA00023043"/>
    </source>
</evidence>
<feature type="transmembrane region" description="Helical" evidence="14">
    <location>
        <begin position="520"/>
        <end position="539"/>
    </location>
</feature>
<dbReference type="Pfam" id="PF12796">
    <property type="entry name" value="Ank_2"/>
    <property type="match status" value="1"/>
</dbReference>
<dbReference type="AlphaFoldDB" id="A0AA35SH42"/>
<dbReference type="Pfam" id="PF00023">
    <property type="entry name" value="Ank"/>
    <property type="match status" value="1"/>
</dbReference>
<evidence type="ECO:0000256" key="11">
    <source>
        <dbReference type="ARBA" id="ARBA00023303"/>
    </source>
</evidence>
<evidence type="ECO:0000313" key="17">
    <source>
        <dbReference type="Proteomes" id="UP001174909"/>
    </source>
</evidence>
<evidence type="ECO:0000256" key="5">
    <source>
        <dbReference type="ARBA" id="ARBA00022737"/>
    </source>
</evidence>
<evidence type="ECO:0000256" key="10">
    <source>
        <dbReference type="ARBA" id="ARBA00023180"/>
    </source>
</evidence>
<sequence length="874" mass="97302">MDNMNNNAVHIAAMKGREDIFKALLPAAPERIIAVLTKKNGEGKTPLQLAVDKGNSGLFETLPAKNTEFREAWKVHNDALLLYACVHGGVESVAAIMALNSSAQIRSPKGRTPLSCAAEAGNDDIVGFLLSCTVTTSEGRILSTSPEGSGVPEYNPLLLAAKNGHAKVCRRLLDKGASVNTPRDSKTNFTPLMVAIDEGNREVVITILSDEAQGLEAMRVCVEKPRLCEDDEGETQIEITTPMRMLIEEMQDVAEWMMNRSIYCCSGDQGEESGESPVVEYSFQFLEDFQEEKYRLPLLTASASSLLGLRIGSDRTRYTSPVPGPVSLDLGNGKEETGDEGGKKPEEVESALVTTTTTPVATVTIQATAKEMDNIFEHSSSGTSGPSGMPDEVAEAEGLLTNPGHTTTNKWGPILYNRDHHPLHIMVKHKRAELLRHPLVSRLLEYKWRKVALPLFLAYIALYILFLLLLTLFAILSPRPSPSGDTCVLEFHDSGTNANKTNGTCNGLKESTESYLRGSAVFLILLSLFYLSIETVQVLRRRKQYLTEGENYIQVLTFLFSMIFVSGFGNECWCAPSWQWQFGALALFLAWFNLVILLKDMPFTGIPINMLFNICLTFVGLVFLPVLLIISFALPFYMLFVRDVESVDGDVGPLTAFWNPARAIAKTVMQTVGELDFETIFNDGNLLYSPTAYLLFFTFVVIMPVLFSNLLVGLAVGDTAEEKEKATFTRTRLQVEFILELEAMSVFLRGQMRPPDNRRRNWKKMSRIRKMYLSMMGLSYRTQVELVKELREKDEDFIDSALKEKGPTHELQMKVEGLGVKTVKVDEDVRVMREEVGGVERKLGDRLQAVEKSLSELKVLLEQLVKSMTASREE</sequence>
<reference evidence="16" key="1">
    <citation type="submission" date="2023-03" db="EMBL/GenBank/DDBJ databases">
        <authorList>
            <person name="Steffen K."/>
            <person name="Cardenas P."/>
        </authorList>
    </citation>
    <scope>NUCLEOTIDE SEQUENCE</scope>
</reference>
<keyword evidence="10" id="KW-0325">Glycoprotein</keyword>
<keyword evidence="6 14" id="KW-1133">Transmembrane helix</keyword>
<keyword evidence="2" id="KW-0813">Transport</keyword>
<proteinExistence type="predicted"/>
<evidence type="ECO:0000256" key="2">
    <source>
        <dbReference type="ARBA" id="ARBA00022448"/>
    </source>
</evidence>
<evidence type="ECO:0000256" key="3">
    <source>
        <dbReference type="ARBA" id="ARBA00022606"/>
    </source>
</evidence>
<dbReference type="PROSITE" id="PS50297">
    <property type="entry name" value="ANK_REP_REGION"/>
    <property type="match status" value="1"/>
</dbReference>
<evidence type="ECO:0000256" key="4">
    <source>
        <dbReference type="ARBA" id="ARBA00022692"/>
    </source>
</evidence>
<comment type="subcellular location">
    <subcellularLocation>
        <location evidence="1">Membrane</location>
        <topology evidence="1">Multi-pass membrane protein</topology>
    </subcellularLocation>
</comment>